<evidence type="ECO:0000256" key="1">
    <source>
        <dbReference type="SAM" id="SignalP"/>
    </source>
</evidence>
<keyword evidence="1" id="KW-0732">Signal</keyword>
<dbReference type="Proteomes" id="UP000677244">
    <property type="component" value="Unassembled WGS sequence"/>
</dbReference>
<feature type="chain" id="PRO_5047408217" evidence="1">
    <location>
        <begin position="26"/>
        <end position="197"/>
    </location>
</feature>
<organism evidence="3 4">
    <name type="scientific">Niastella soli</name>
    <dbReference type="NCBI Taxonomy" id="2821487"/>
    <lineage>
        <taxon>Bacteria</taxon>
        <taxon>Pseudomonadati</taxon>
        <taxon>Bacteroidota</taxon>
        <taxon>Chitinophagia</taxon>
        <taxon>Chitinophagales</taxon>
        <taxon>Chitinophagaceae</taxon>
        <taxon>Niastella</taxon>
    </lineage>
</organism>
<evidence type="ECO:0000259" key="2">
    <source>
        <dbReference type="Pfam" id="PF04264"/>
    </source>
</evidence>
<dbReference type="RefSeq" id="WP_209137473.1">
    <property type="nucleotide sequence ID" value="NZ_JAGHKO010000001.1"/>
</dbReference>
<feature type="domain" description="Lipid/polyisoprenoid-binding YceI-like" evidence="2">
    <location>
        <begin position="56"/>
        <end position="192"/>
    </location>
</feature>
<keyword evidence="4" id="KW-1185">Reference proteome</keyword>
<feature type="signal peptide" evidence="1">
    <location>
        <begin position="1"/>
        <end position="25"/>
    </location>
</feature>
<reference evidence="3 4" key="1">
    <citation type="submission" date="2021-03" db="EMBL/GenBank/DDBJ databases">
        <title>Assistant Professor.</title>
        <authorList>
            <person name="Huq M.A."/>
        </authorList>
    </citation>
    <scope>NUCLEOTIDE SEQUENCE [LARGE SCALE GENOMIC DNA]</scope>
    <source>
        <strain evidence="3 4">MAH-29</strain>
    </source>
</reference>
<evidence type="ECO:0000313" key="4">
    <source>
        <dbReference type="Proteomes" id="UP000677244"/>
    </source>
</evidence>
<protein>
    <submittedName>
        <fullName evidence="3">YceI family protein</fullName>
    </submittedName>
</protein>
<evidence type="ECO:0000313" key="3">
    <source>
        <dbReference type="EMBL" id="MBO9199407.1"/>
    </source>
</evidence>
<accession>A0ABS3YP74</accession>
<proteinExistence type="predicted"/>
<dbReference type="InterPro" id="IPR036761">
    <property type="entry name" value="TTHA0802/YceI-like_sf"/>
</dbReference>
<dbReference type="Gene3D" id="2.40.128.110">
    <property type="entry name" value="Lipid/polyisoprenoid-binding, YceI-like"/>
    <property type="match status" value="1"/>
</dbReference>
<comment type="caution">
    <text evidence="3">The sequence shown here is derived from an EMBL/GenBank/DDBJ whole genome shotgun (WGS) entry which is preliminary data.</text>
</comment>
<dbReference type="EMBL" id="JAGHKO010000001">
    <property type="protein sequence ID" value="MBO9199407.1"/>
    <property type="molecule type" value="Genomic_DNA"/>
</dbReference>
<dbReference type="Pfam" id="PF04264">
    <property type="entry name" value="YceI"/>
    <property type="match status" value="1"/>
</dbReference>
<dbReference type="SUPFAM" id="SSF101874">
    <property type="entry name" value="YceI-like"/>
    <property type="match status" value="1"/>
</dbReference>
<name>A0ABS3YP74_9BACT</name>
<gene>
    <name evidence="3" type="ORF">J7I42_03955</name>
</gene>
<sequence>MKTLARTTILFLALFLTFTLSIAHAQTKHESAGSVKLVIKGTSNVHDWDMKSDQGSCSSVFDITKAGTLNGVSYINFTVPAESLKSFSTYMDKHAYEALNTDKYNNISFTASSINVKPNGGTGYLLTAKGKLTISSVTKDVVITATGNMHADKSIRYTGAYKLKMTDYNVQPPGIMEGAVKSDDFITVKFDLLLRSI</sequence>
<dbReference type="InterPro" id="IPR007372">
    <property type="entry name" value="Lipid/polyisoprenoid-bd_YceI"/>
</dbReference>